<feature type="non-terminal residue" evidence="2">
    <location>
        <position position="1"/>
    </location>
</feature>
<feature type="non-terminal residue" evidence="2">
    <location>
        <position position="237"/>
    </location>
</feature>
<gene>
    <name evidence="2" type="ORF">S01H1_76142</name>
</gene>
<accession>X0Z3Z0</accession>
<dbReference type="EMBL" id="BARS01051080">
    <property type="protein sequence ID" value="GAG53147.1"/>
    <property type="molecule type" value="Genomic_DNA"/>
</dbReference>
<organism evidence="2">
    <name type="scientific">marine sediment metagenome</name>
    <dbReference type="NCBI Taxonomy" id="412755"/>
    <lineage>
        <taxon>unclassified sequences</taxon>
        <taxon>metagenomes</taxon>
        <taxon>ecological metagenomes</taxon>
    </lineage>
</organism>
<evidence type="ECO:0000313" key="2">
    <source>
        <dbReference type="EMBL" id="GAG53147.1"/>
    </source>
</evidence>
<dbReference type="GO" id="GO:0017168">
    <property type="term" value="F:5-oxoprolinase (ATP-hydrolyzing) activity"/>
    <property type="evidence" value="ECO:0007669"/>
    <property type="project" value="TreeGrafter"/>
</dbReference>
<dbReference type="GO" id="GO:0006749">
    <property type="term" value="P:glutathione metabolic process"/>
    <property type="evidence" value="ECO:0007669"/>
    <property type="project" value="TreeGrafter"/>
</dbReference>
<proteinExistence type="predicted"/>
<comment type="caution">
    <text evidence="2">The sequence shown here is derived from an EMBL/GenBank/DDBJ whole genome shotgun (WGS) entry which is preliminary data.</text>
</comment>
<dbReference type="AlphaFoldDB" id="X0Z3Z0"/>
<sequence length="237" mass="24184">LTTVLNAYVGATLGEYLMNLVVSLKEIGLTIEPHIIQSNGGLMSISTAAAAPVRTVLSGPSAGVVGAAYVARLAGIPDIITLDMGGTSTDVSLLRNAQPSMEAGQKIAGYPIRVPAIAIHTIGAGGGSIAWTDDALGFHVGPRSAGAVPGPAAYGLGGDQPTVTDANILLGRLNQESLLGGEMPIYRDLADKAVESIAKRLDLPKERTAAGILQIAVSAMVRAVRVISVEKGEDPQG</sequence>
<evidence type="ECO:0000259" key="1">
    <source>
        <dbReference type="Pfam" id="PF01968"/>
    </source>
</evidence>
<dbReference type="InterPro" id="IPR002821">
    <property type="entry name" value="Hydantoinase_A"/>
</dbReference>
<feature type="domain" description="Hydantoinase A/oxoprolinase" evidence="1">
    <location>
        <begin position="2"/>
        <end position="236"/>
    </location>
</feature>
<protein>
    <recommendedName>
        <fullName evidence="1">Hydantoinase A/oxoprolinase domain-containing protein</fullName>
    </recommendedName>
</protein>
<dbReference type="GO" id="GO:0005829">
    <property type="term" value="C:cytosol"/>
    <property type="evidence" value="ECO:0007669"/>
    <property type="project" value="TreeGrafter"/>
</dbReference>
<dbReference type="PANTHER" id="PTHR11365:SF23">
    <property type="entry name" value="HYPOTHETICAL 5-OXOPROLINASE (EUROFUNG)-RELATED"/>
    <property type="match status" value="1"/>
</dbReference>
<reference evidence="2" key="1">
    <citation type="journal article" date="2014" name="Front. Microbiol.">
        <title>High frequency of phylogenetically diverse reductive dehalogenase-homologous genes in deep subseafloor sedimentary metagenomes.</title>
        <authorList>
            <person name="Kawai M."/>
            <person name="Futagami T."/>
            <person name="Toyoda A."/>
            <person name="Takaki Y."/>
            <person name="Nishi S."/>
            <person name="Hori S."/>
            <person name="Arai W."/>
            <person name="Tsubouchi T."/>
            <person name="Morono Y."/>
            <person name="Uchiyama I."/>
            <person name="Ito T."/>
            <person name="Fujiyama A."/>
            <person name="Inagaki F."/>
            <person name="Takami H."/>
        </authorList>
    </citation>
    <scope>NUCLEOTIDE SEQUENCE</scope>
    <source>
        <strain evidence="2">Expedition CK06-06</strain>
    </source>
</reference>
<dbReference type="Pfam" id="PF01968">
    <property type="entry name" value="Hydantoinase_A"/>
    <property type="match status" value="1"/>
</dbReference>
<name>X0Z3Z0_9ZZZZ</name>
<dbReference type="PANTHER" id="PTHR11365">
    <property type="entry name" value="5-OXOPROLINASE RELATED"/>
    <property type="match status" value="1"/>
</dbReference>
<dbReference type="InterPro" id="IPR045079">
    <property type="entry name" value="Oxoprolinase-like"/>
</dbReference>